<dbReference type="PROSITE" id="PS00584">
    <property type="entry name" value="PFKB_KINASES_2"/>
    <property type="match status" value="1"/>
</dbReference>
<evidence type="ECO:0000256" key="3">
    <source>
        <dbReference type="ARBA" id="ARBA00022777"/>
    </source>
</evidence>
<sequence length="307" mass="30845">MAPDPGRAPRPVVVVGDVGLDVLARTDGPVVFGQDTRARVLVTPGGAGANTAVHLARHGVDVTLLARVGDDEAGRSARAELSAAGVRCRLAVDPVLPTCCVVVLVGPDGERTMLPDRGANRAFSVADAALPDVPGHLPGPPHLHVSGYVLLDDDSRAGALAAMAEARAAGWTVSVDPQTTTHLGEVGAATFLSWIDGIDLVLPNDAELAELGGLATVLEHAAAVAVTHGPGGASWCDRDRRVSVQARAVHATDSTGAGDAFDAGLLSAWLSGAGPREALDAGVRAGTAVAGAVGARGAQPAVSDATR</sequence>
<keyword evidence="3" id="KW-0418">Kinase</keyword>
<dbReference type="Gene3D" id="3.40.1190.20">
    <property type="match status" value="1"/>
</dbReference>
<keyword evidence="2" id="KW-0808">Transferase</keyword>
<keyword evidence="6" id="KW-1185">Reference proteome</keyword>
<dbReference type="PROSITE" id="PS00583">
    <property type="entry name" value="PFKB_KINASES_1"/>
    <property type="match status" value="1"/>
</dbReference>
<dbReference type="RefSeq" id="WP_188943706.1">
    <property type="nucleotide sequence ID" value="NZ_BMNA01000009.1"/>
</dbReference>
<reference evidence="5" key="1">
    <citation type="journal article" date="2014" name="Int. J. Syst. Evol. Microbiol.">
        <title>Complete genome sequence of Corynebacterium casei LMG S-19264T (=DSM 44701T), isolated from a smear-ripened cheese.</title>
        <authorList>
            <consortium name="US DOE Joint Genome Institute (JGI-PGF)"/>
            <person name="Walter F."/>
            <person name="Albersmeier A."/>
            <person name="Kalinowski J."/>
            <person name="Ruckert C."/>
        </authorList>
    </citation>
    <scope>NUCLEOTIDE SEQUENCE</scope>
    <source>
        <strain evidence="5">CGMCC 4.7308</strain>
    </source>
</reference>
<feature type="domain" description="Carbohydrate kinase PfkB" evidence="4">
    <location>
        <begin position="12"/>
        <end position="300"/>
    </location>
</feature>
<dbReference type="GO" id="GO:0016301">
    <property type="term" value="F:kinase activity"/>
    <property type="evidence" value="ECO:0007669"/>
    <property type="project" value="UniProtKB-KW"/>
</dbReference>
<dbReference type="EMBL" id="BMNA01000009">
    <property type="protein sequence ID" value="GGM11892.1"/>
    <property type="molecule type" value="Genomic_DNA"/>
</dbReference>
<accession>A0A917T6D7</accession>
<dbReference type="InterPro" id="IPR011611">
    <property type="entry name" value="PfkB_dom"/>
</dbReference>
<evidence type="ECO:0000313" key="5">
    <source>
        <dbReference type="EMBL" id="GGM11892.1"/>
    </source>
</evidence>
<evidence type="ECO:0000313" key="6">
    <source>
        <dbReference type="Proteomes" id="UP000655208"/>
    </source>
</evidence>
<comment type="caution">
    <text evidence="5">The sequence shown here is derived from an EMBL/GenBank/DDBJ whole genome shotgun (WGS) entry which is preliminary data.</text>
</comment>
<name>A0A917T6D7_9ACTN</name>
<evidence type="ECO:0000256" key="1">
    <source>
        <dbReference type="ARBA" id="ARBA00010688"/>
    </source>
</evidence>
<protein>
    <submittedName>
        <fullName evidence="5">Ribokinase</fullName>
    </submittedName>
</protein>
<evidence type="ECO:0000259" key="4">
    <source>
        <dbReference type="Pfam" id="PF00294"/>
    </source>
</evidence>
<evidence type="ECO:0000256" key="2">
    <source>
        <dbReference type="ARBA" id="ARBA00022679"/>
    </source>
</evidence>
<dbReference type="InterPro" id="IPR029056">
    <property type="entry name" value="Ribokinase-like"/>
</dbReference>
<dbReference type="PANTHER" id="PTHR43320">
    <property type="entry name" value="SUGAR KINASE"/>
    <property type="match status" value="1"/>
</dbReference>
<dbReference type="Proteomes" id="UP000655208">
    <property type="component" value="Unassembled WGS sequence"/>
</dbReference>
<dbReference type="PANTHER" id="PTHR43320:SF3">
    <property type="entry name" value="CARBOHYDRATE KINASE PFKB DOMAIN-CONTAINING PROTEIN"/>
    <property type="match status" value="1"/>
</dbReference>
<gene>
    <name evidence="5" type="primary">rbsK</name>
    <name evidence="5" type="ORF">GCM10011594_34670</name>
</gene>
<dbReference type="AlphaFoldDB" id="A0A917T6D7"/>
<proteinExistence type="inferred from homology"/>
<comment type="similarity">
    <text evidence="1">Belongs to the carbohydrate kinase PfkB family.</text>
</comment>
<dbReference type="InterPro" id="IPR052700">
    <property type="entry name" value="Carb_kinase_PfkB-like"/>
</dbReference>
<dbReference type="InterPro" id="IPR002173">
    <property type="entry name" value="Carboh/pur_kinase_PfkB_CS"/>
</dbReference>
<dbReference type="Pfam" id="PF00294">
    <property type="entry name" value="PfkB"/>
    <property type="match status" value="1"/>
</dbReference>
<dbReference type="SUPFAM" id="SSF53613">
    <property type="entry name" value="Ribokinase-like"/>
    <property type="match status" value="1"/>
</dbReference>
<reference evidence="5" key="2">
    <citation type="submission" date="2020-09" db="EMBL/GenBank/DDBJ databases">
        <authorList>
            <person name="Sun Q."/>
            <person name="Zhou Y."/>
        </authorList>
    </citation>
    <scope>NUCLEOTIDE SEQUENCE</scope>
    <source>
        <strain evidence="5">CGMCC 4.7308</strain>
    </source>
</reference>
<organism evidence="5 6">
    <name type="scientific">Nakamurella endophytica</name>
    <dbReference type="NCBI Taxonomy" id="1748367"/>
    <lineage>
        <taxon>Bacteria</taxon>
        <taxon>Bacillati</taxon>
        <taxon>Actinomycetota</taxon>
        <taxon>Actinomycetes</taxon>
        <taxon>Nakamurellales</taxon>
        <taxon>Nakamurellaceae</taxon>
        <taxon>Nakamurella</taxon>
    </lineage>
</organism>